<protein>
    <submittedName>
        <fullName evidence="1">Uncharacterized protein</fullName>
    </submittedName>
</protein>
<evidence type="ECO:0000313" key="1">
    <source>
        <dbReference type="EMBL" id="JAE30516.1"/>
    </source>
</evidence>
<proteinExistence type="predicted"/>
<sequence length="31" mass="3403">MISCHEESKCQYSYTASSGVTTDKLSNEGMD</sequence>
<reference evidence="1" key="2">
    <citation type="journal article" date="2015" name="Data Brief">
        <title>Shoot transcriptome of the giant reed, Arundo donax.</title>
        <authorList>
            <person name="Barrero R.A."/>
            <person name="Guerrero F.D."/>
            <person name="Moolhuijzen P."/>
            <person name="Goolsby J.A."/>
            <person name="Tidwell J."/>
            <person name="Bellgard S.E."/>
            <person name="Bellgard M.I."/>
        </authorList>
    </citation>
    <scope>NUCLEOTIDE SEQUENCE</scope>
    <source>
        <tissue evidence="1">Shoot tissue taken approximately 20 cm above the soil surface</tissue>
    </source>
</reference>
<organism evidence="1">
    <name type="scientific">Arundo donax</name>
    <name type="common">Giant reed</name>
    <name type="synonym">Donax arundinaceus</name>
    <dbReference type="NCBI Taxonomy" id="35708"/>
    <lineage>
        <taxon>Eukaryota</taxon>
        <taxon>Viridiplantae</taxon>
        <taxon>Streptophyta</taxon>
        <taxon>Embryophyta</taxon>
        <taxon>Tracheophyta</taxon>
        <taxon>Spermatophyta</taxon>
        <taxon>Magnoliopsida</taxon>
        <taxon>Liliopsida</taxon>
        <taxon>Poales</taxon>
        <taxon>Poaceae</taxon>
        <taxon>PACMAD clade</taxon>
        <taxon>Arundinoideae</taxon>
        <taxon>Arundineae</taxon>
        <taxon>Arundo</taxon>
    </lineage>
</organism>
<dbReference type="AlphaFoldDB" id="A0A0A9H6P2"/>
<name>A0A0A9H6P2_ARUDO</name>
<dbReference type="EMBL" id="GBRH01167380">
    <property type="protein sequence ID" value="JAE30516.1"/>
    <property type="molecule type" value="Transcribed_RNA"/>
</dbReference>
<accession>A0A0A9H6P2</accession>
<reference evidence="1" key="1">
    <citation type="submission" date="2014-09" db="EMBL/GenBank/DDBJ databases">
        <authorList>
            <person name="Magalhaes I.L.F."/>
            <person name="Oliveira U."/>
            <person name="Santos F.R."/>
            <person name="Vidigal T.H.D.A."/>
            <person name="Brescovit A.D."/>
            <person name="Santos A.J."/>
        </authorList>
    </citation>
    <scope>NUCLEOTIDE SEQUENCE</scope>
    <source>
        <tissue evidence="1">Shoot tissue taken approximately 20 cm above the soil surface</tissue>
    </source>
</reference>